<keyword evidence="9" id="KW-1133">Transmembrane helix</keyword>
<keyword evidence="3" id="KW-0597">Phosphoprotein</keyword>
<protein>
    <recommendedName>
        <fullName evidence="2">histidine kinase</fullName>
        <ecNumber evidence="2">2.7.13.3</ecNumber>
    </recommendedName>
</protein>
<dbReference type="EC" id="2.7.13.3" evidence="2"/>
<feature type="chain" id="PRO_5047215722" description="histidine kinase" evidence="10">
    <location>
        <begin position="19"/>
        <end position="670"/>
    </location>
</feature>
<gene>
    <name evidence="12" type="ORF">OO017_09275</name>
</gene>
<evidence type="ECO:0000256" key="1">
    <source>
        <dbReference type="ARBA" id="ARBA00000085"/>
    </source>
</evidence>
<dbReference type="PANTHER" id="PTHR43711">
    <property type="entry name" value="TWO-COMPONENT HISTIDINE KINASE"/>
    <property type="match status" value="1"/>
</dbReference>
<dbReference type="InterPro" id="IPR003661">
    <property type="entry name" value="HisK_dim/P_dom"/>
</dbReference>
<dbReference type="Pfam" id="PF00512">
    <property type="entry name" value="HisKA"/>
    <property type="match status" value="1"/>
</dbReference>
<evidence type="ECO:0000256" key="10">
    <source>
        <dbReference type="SAM" id="SignalP"/>
    </source>
</evidence>
<dbReference type="Gene3D" id="1.25.40.10">
    <property type="entry name" value="Tetratricopeptide repeat domain"/>
    <property type="match status" value="2"/>
</dbReference>
<reference evidence="12 13" key="1">
    <citation type="submission" date="2022-11" db="EMBL/GenBank/DDBJ databases">
        <title>The characterization of three novel Bacteroidetes species and genomic analysis of their roles in tidal elemental geochemical cycles.</title>
        <authorList>
            <person name="Ma K.-J."/>
        </authorList>
    </citation>
    <scope>NUCLEOTIDE SEQUENCE [LARGE SCALE GENOMIC DNA]</scope>
    <source>
        <strain evidence="12 13">M82</strain>
    </source>
</reference>
<evidence type="ECO:0000259" key="11">
    <source>
        <dbReference type="PROSITE" id="PS50109"/>
    </source>
</evidence>
<name>A0ABT3RET3_9BACT</name>
<dbReference type="CDD" id="cd00082">
    <property type="entry name" value="HisKA"/>
    <property type="match status" value="1"/>
</dbReference>
<dbReference type="SUPFAM" id="SSF47384">
    <property type="entry name" value="Homodimeric domain of signal transducing histidine kinase"/>
    <property type="match status" value="1"/>
</dbReference>
<feature type="transmembrane region" description="Helical" evidence="9">
    <location>
        <begin position="358"/>
        <end position="377"/>
    </location>
</feature>
<keyword evidence="9" id="KW-0472">Membrane</keyword>
<dbReference type="Pfam" id="PF13424">
    <property type="entry name" value="TPR_12"/>
    <property type="match status" value="2"/>
</dbReference>
<comment type="caution">
    <text evidence="12">The sequence shown here is derived from an EMBL/GenBank/DDBJ whole genome shotgun (WGS) entry which is preliminary data.</text>
</comment>
<feature type="repeat" description="TPR" evidence="7">
    <location>
        <begin position="159"/>
        <end position="192"/>
    </location>
</feature>
<accession>A0ABT3RET3</accession>
<evidence type="ECO:0000256" key="6">
    <source>
        <dbReference type="ARBA" id="ARBA00023012"/>
    </source>
</evidence>
<evidence type="ECO:0000256" key="2">
    <source>
        <dbReference type="ARBA" id="ARBA00012438"/>
    </source>
</evidence>
<dbReference type="InterPro" id="IPR036097">
    <property type="entry name" value="HisK_dim/P_sf"/>
</dbReference>
<keyword evidence="13" id="KW-1185">Reference proteome</keyword>
<dbReference type="PROSITE" id="PS50109">
    <property type="entry name" value="HIS_KIN"/>
    <property type="match status" value="1"/>
</dbReference>
<keyword evidence="4" id="KW-0808">Transferase</keyword>
<dbReference type="SMART" id="SM00387">
    <property type="entry name" value="HATPase_c"/>
    <property type="match status" value="1"/>
</dbReference>
<feature type="repeat" description="TPR" evidence="7">
    <location>
        <begin position="79"/>
        <end position="112"/>
    </location>
</feature>
<dbReference type="InterPro" id="IPR036890">
    <property type="entry name" value="HATPase_C_sf"/>
</dbReference>
<keyword evidence="7" id="KW-0802">TPR repeat</keyword>
<dbReference type="PANTHER" id="PTHR43711:SF31">
    <property type="entry name" value="HISTIDINE KINASE"/>
    <property type="match status" value="1"/>
</dbReference>
<keyword evidence="8" id="KW-0175">Coiled coil</keyword>
<evidence type="ECO:0000256" key="9">
    <source>
        <dbReference type="SAM" id="Phobius"/>
    </source>
</evidence>
<dbReference type="Proteomes" id="UP001207228">
    <property type="component" value="Unassembled WGS sequence"/>
</dbReference>
<dbReference type="RefSeq" id="WP_266052201.1">
    <property type="nucleotide sequence ID" value="NZ_JAPFQO010000006.1"/>
</dbReference>
<evidence type="ECO:0000256" key="7">
    <source>
        <dbReference type="PROSITE-ProRule" id="PRU00339"/>
    </source>
</evidence>
<dbReference type="SMART" id="SM00388">
    <property type="entry name" value="HisKA"/>
    <property type="match status" value="1"/>
</dbReference>
<feature type="repeat" description="TPR" evidence="7">
    <location>
        <begin position="198"/>
        <end position="231"/>
    </location>
</feature>
<dbReference type="Gene3D" id="1.10.287.130">
    <property type="match status" value="1"/>
</dbReference>
<dbReference type="InterPro" id="IPR005467">
    <property type="entry name" value="His_kinase_dom"/>
</dbReference>
<evidence type="ECO:0000313" key="13">
    <source>
        <dbReference type="Proteomes" id="UP001207228"/>
    </source>
</evidence>
<dbReference type="InterPro" id="IPR003594">
    <property type="entry name" value="HATPase_dom"/>
</dbReference>
<dbReference type="PROSITE" id="PS50005">
    <property type="entry name" value="TPR"/>
    <property type="match status" value="3"/>
</dbReference>
<dbReference type="SMART" id="SM00028">
    <property type="entry name" value="TPR"/>
    <property type="match status" value="5"/>
</dbReference>
<keyword evidence="10" id="KW-0732">Signal</keyword>
<keyword evidence="6" id="KW-0902">Two-component regulatory system</keyword>
<dbReference type="SUPFAM" id="SSF55874">
    <property type="entry name" value="ATPase domain of HSP90 chaperone/DNA topoisomerase II/histidine kinase"/>
    <property type="match status" value="1"/>
</dbReference>
<dbReference type="Pfam" id="PF02518">
    <property type="entry name" value="HATPase_c"/>
    <property type="match status" value="1"/>
</dbReference>
<feature type="domain" description="Histidine kinase" evidence="11">
    <location>
        <begin position="436"/>
        <end position="651"/>
    </location>
</feature>
<organism evidence="12 13">
    <name type="scientific">Pontibacter anaerobius</name>
    <dbReference type="NCBI Taxonomy" id="2993940"/>
    <lineage>
        <taxon>Bacteria</taxon>
        <taxon>Pseudomonadati</taxon>
        <taxon>Bacteroidota</taxon>
        <taxon>Cytophagia</taxon>
        <taxon>Cytophagales</taxon>
        <taxon>Hymenobacteraceae</taxon>
        <taxon>Pontibacter</taxon>
    </lineage>
</organism>
<feature type="coiled-coil region" evidence="8">
    <location>
        <begin position="406"/>
        <end position="436"/>
    </location>
</feature>
<dbReference type="SUPFAM" id="SSF48452">
    <property type="entry name" value="TPR-like"/>
    <property type="match status" value="2"/>
</dbReference>
<evidence type="ECO:0000256" key="3">
    <source>
        <dbReference type="ARBA" id="ARBA00022553"/>
    </source>
</evidence>
<keyword evidence="5" id="KW-0418">Kinase</keyword>
<evidence type="ECO:0000256" key="4">
    <source>
        <dbReference type="ARBA" id="ARBA00022679"/>
    </source>
</evidence>
<keyword evidence="9" id="KW-0812">Transmembrane</keyword>
<dbReference type="Pfam" id="PF13374">
    <property type="entry name" value="TPR_10"/>
    <property type="match status" value="1"/>
</dbReference>
<evidence type="ECO:0000313" key="12">
    <source>
        <dbReference type="EMBL" id="MCX2740134.1"/>
    </source>
</evidence>
<dbReference type="Gene3D" id="3.30.565.10">
    <property type="entry name" value="Histidine kinase-like ATPase, C-terminal domain"/>
    <property type="match status" value="1"/>
</dbReference>
<evidence type="ECO:0000256" key="8">
    <source>
        <dbReference type="SAM" id="Coils"/>
    </source>
</evidence>
<sequence>MKQIILLSLLLAFSSVQAQSDKITDLKSKLANTHDADEQVFLLCELSKQYWNSSFSTSLKYGNRAIALAHELKNQKALALAYNNVGVAYDIYGNYSEASNYYYKSLRIRETIGDSAGLSATYNNIATVFASQGDHEKSIGLYTKSMEISIALKDTMAVALALSNLGGIYQEQKDLDKALDYTLRGLQLMKSKESAGALISLNNIGFIYSEKGDWEKALNYHHKALNISRRVGSTMDEAYSLSGLAEAYIVAEQPEMALPYALQNVELVQQLNSKNEVKLAAEMLNKLYIKLDDYKNAHRYLTLQNQYEDSVQVTVAKTQLAELEFKYENEKAAQENLLLKAQTSLQQQMIERRNTAQLFTGALLLLVGVLAVVFFLGRRRMHRLNDLLVQKNTDVLEHSTALTLQKEQLAGQAALLREQKEELEKLNSVKDKLFSVIAHDLKSPLTSLQGLLQLIAKGAVPQDKLKPFMASLEASQQNSLWLLDNLLLWSRVQMRGLTVKPEATALNGLVQQNIRLLEPQAEFKEIRFTCDIADTHCLFADKEMANLVLRNLIANAIKFSKKGGSIHIASVLDKSDITITVQDKGIGMSPEKLTSLFSGNSISSKGTADERGSGLGLQLCQYFIERNGGSIWAESEPAQGSTFYFRLPAVSAVEPSDSVTPAPATALELV</sequence>
<dbReference type="InterPro" id="IPR019734">
    <property type="entry name" value="TPR_rpt"/>
</dbReference>
<comment type="catalytic activity">
    <reaction evidence="1">
        <text>ATP + protein L-histidine = ADP + protein N-phospho-L-histidine.</text>
        <dbReference type="EC" id="2.7.13.3"/>
    </reaction>
</comment>
<feature type="signal peptide" evidence="10">
    <location>
        <begin position="1"/>
        <end position="18"/>
    </location>
</feature>
<proteinExistence type="predicted"/>
<dbReference type="InterPro" id="IPR050736">
    <property type="entry name" value="Sensor_HK_Regulatory"/>
</dbReference>
<dbReference type="InterPro" id="IPR011990">
    <property type="entry name" value="TPR-like_helical_dom_sf"/>
</dbReference>
<evidence type="ECO:0000256" key="5">
    <source>
        <dbReference type="ARBA" id="ARBA00022777"/>
    </source>
</evidence>
<dbReference type="InterPro" id="IPR004358">
    <property type="entry name" value="Sig_transdc_His_kin-like_C"/>
</dbReference>
<dbReference type="EMBL" id="JAPFQO010000006">
    <property type="protein sequence ID" value="MCX2740134.1"/>
    <property type="molecule type" value="Genomic_DNA"/>
</dbReference>
<dbReference type="PRINTS" id="PR00344">
    <property type="entry name" value="BCTRLSENSOR"/>
</dbReference>